<gene>
    <name evidence="11" type="ORF">HMPREF2531_02899</name>
</gene>
<evidence type="ECO:0000256" key="6">
    <source>
        <dbReference type="ARBA" id="ARBA00022741"/>
    </source>
</evidence>
<dbReference type="CDD" id="cd05403">
    <property type="entry name" value="NT_KNTase_like"/>
    <property type="match status" value="1"/>
</dbReference>
<dbReference type="Gene3D" id="3.30.460.10">
    <property type="entry name" value="Beta Polymerase, domain 2"/>
    <property type="match status" value="1"/>
</dbReference>
<evidence type="ECO:0000256" key="3">
    <source>
        <dbReference type="ARBA" id="ARBA00022679"/>
    </source>
</evidence>
<dbReference type="Proteomes" id="UP000070319">
    <property type="component" value="Unassembled WGS sequence"/>
</dbReference>
<evidence type="ECO:0000313" key="12">
    <source>
        <dbReference type="Proteomes" id="UP000070319"/>
    </source>
</evidence>
<evidence type="ECO:0000256" key="4">
    <source>
        <dbReference type="ARBA" id="ARBA00022695"/>
    </source>
</evidence>
<dbReference type="InterPro" id="IPR043519">
    <property type="entry name" value="NT_sf"/>
</dbReference>
<dbReference type="GO" id="GO:0005524">
    <property type="term" value="F:ATP binding"/>
    <property type="evidence" value="ECO:0007669"/>
    <property type="project" value="UniProtKB-KW"/>
</dbReference>
<evidence type="ECO:0000256" key="7">
    <source>
        <dbReference type="ARBA" id="ARBA00022840"/>
    </source>
</evidence>
<dbReference type="SUPFAM" id="SSF81301">
    <property type="entry name" value="Nucleotidyltransferase"/>
    <property type="match status" value="1"/>
</dbReference>
<dbReference type="PANTHER" id="PTHR33571">
    <property type="entry name" value="SSL8005 PROTEIN"/>
    <property type="match status" value="1"/>
</dbReference>
<accession>A0A139LAZ5</accession>
<dbReference type="PATRIC" id="fig|329854.7.peg.2953"/>
<dbReference type="PANTHER" id="PTHR33571:SF14">
    <property type="entry name" value="PROTEIN ADENYLYLTRANSFERASE MJ0435-RELATED"/>
    <property type="match status" value="1"/>
</dbReference>
<comment type="cofactor">
    <cofactor evidence="1">
        <name>Mg(2+)</name>
        <dbReference type="ChEBI" id="CHEBI:18420"/>
    </cofactor>
</comment>
<dbReference type="RefSeq" id="WP_022210223.1">
    <property type="nucleotide sequence ID" value="NZ_CABJDN010000005.1"/>
</dbReference>
<evidence type="ECO:0000256" key="9">
    <source>
        <dbReference type="ARBA" id="ARBA00038276"/>
    </source>
</evidence>
<reference evidence="11 12" key="1">
    <citation type="submission" date="2016-02" db="EMBL/GenBank/DDBJ databases">
        <authorList>
            <person name="Wen L."/>
            <person name="He K."/>
            <person name="Yang H."/>
        </authorList>
    </citation>
    <scope>NUCLEOTIDE SEQUENCE [LARGE SCALE GENOMIC DNA]</scope>
    <source>
        <strain evidence="11 12">KLE1704</strain>
    </source>
</reference>
<evidence type="ECO:0000256" key="1">
    <source>
        <dbReference type="ARBA" id="ARBA00001946"/>
    </source>
</evidence>
<comment type="similarity">
    <text evidence="9">Belongs to the MntA antitoxin family.</text>
</comment>
<evidence type="ECO:0000256" key="8">
    <source>
        <dbReference type="ARBA" id="ARBA00022842"/>
    </source>
</evidence>
<dbReference type="GO" id="GO:0016779">
    <property type="term" value="F:nucleotidyltransferase activity"/>
    <property type="evidence" value="ECO:0007669"/>
    <property type="project" value="UniProtKB-KW"/>
</dbReference>
<keyword evidence="4" id="KW-0548">Nucleotidyltransferase</keyword>
<keyword evidence="2" id="KW-1277">Toxin-antitoxin system</keyword>
<dbReference type="EMBL" id="LTDF01000098">
    <property type="protein sequence ID" value="KXT48622.1"/>
    <property type="molecule type" value="Genomic_DNA"/>
</dbReference>
<protein>
    <submittedName>
        <fullName evidence="11">Nucleotidyltransferase domain protein</fullName>
    </submittedName>
</protein>
<feature type="domain" description="Polymerase nucleotidyl transferase" evidence="10">
    <location>
        <begin position="11"/>
        <end position="97"/>
    </location>
</feature>
<dbReference type="InterPro" id="IPR052038">
    <property type="entry name" value="Type-VII_TA_antitoxin"/>
</dbReference>
<evidence type="ECO:0000259" key="10">
    <source>
        <dbReference type="Pfam" id="PF01909"/>
    </source>
</evidence>
<sequence length="97" mass="11061">MKTVTEYISLLRDYMQKNAGKYGISRMGIFGSVARNEQTETSDVDIYIEGQLHGFFALSGIKKELEELLGCPVDIVRLRDKMDALLREKILKEGIYV</sequence>
<evidence type="ECO:0000313" key="11">
    <source>
        <dbReference type="EMBL" id="KXT48622.1"/>
    </source>
</evidence>
<dbReference type="Pfam" id="PF01909">
    <property type="entry name" value="NTP_transf_2"/>
    <property type="match status" value="1"/>
</dbReference>
<keyword evidence="3 11" id="KW-0808">Transferase</keyword>
<evidence type="ECO:0000256" key="5">
    <source>
        <dbReference type="ARBA" id="ARBA00022723"/>
    </source>
</evidence>
<comment type="caution">
    <text evidence="11">The sequence shown here is derived from an EMBL/GenBank/DDBJ whole genome shotgun (WGS) entry which is preliminary data.</text>
</comment>
<evidence type="ECO:0000256" key="2">
    <source>
        <dbReference type="ARBA" id="ARBA00022649"/>
    </source>
</evidence>
<keyword evidence="6" id="KW-0547">Nucleotide-binding</keyword>
<dbReference type="GO" id="GO:0046872">
    <property type="term" value="F:metal ion binding"/>
    <property type="evidence" value="ECO:0007669"/>
    <property type="project" value="UniProtKB-KW"/>
</dbReference>
<organism evidence="11">
    <name type="scientific">Bacteroides intestinalis</name>
    <dbReference type="NCBI Taxonomy" id="329854"/>
    <lineage>
        <taxon>Bacteria</taxon>
        <taxon>Pseudomonadati</taxon>
        <taxon>Bacteroidota</taxon>
        <taxon>Bacteroidia</taxon>
        <taxon>Bacteroidales</taxon>
        <taxon>Bacteroidaceae</taxon>
        <taxon>Bacteroides</taxon>
    </lineage>
</organism>
<dbReference type="InterPro" id="IPR002934">
    <property type="entry name" value="Polymerase_NTP_transf_dom"/>
</dbReference>
<keyword evidence="8" id="KW-0460">Magnesium</keyword>
<dbReference type="AlphaFoldDB" id="A0A139LAZ5"/>
<keyword evidence="5" id="KW-0479">Metal-binding</keyword>
<proteinExistence type="inferred from homology"/>
<name>A0A139LAZ5_9BACE</name>
<keyword evidence="7" id="KW-0067">ATP-binding</keyword>